<proteinExistence type="predicted"/>
<dbReference type="GO" id="GO:0022857">
    <property type="term" value="F:transmembrane transporter activity"/>
    <property type="evidence" value="ECO:0007669"/>
    <property type="project" value="InterPro"/>
</dbReference>
<keyword evidence="3 6" id="KW-0812">Transmembrane</keyword>
<feature type="transmembrane region" description="Helical" evidence="6">
    <location>
        <begin position="325"/>
        <end position="345"/>
    </location>
</feature>
<dbReference type="RefSeq" id="WP_051805630.1">
    <property type="nucleotide sequence ID" value="NZ_CP008889.1"/>
</dbReference>
<feature type="transmembrane region" description="Helical" evidence="6">
    <location>
        <begin position="481"/>
        <end position="502"/>
    </location>
</feature>
<dbReference type="PANTHER" id="PTHR23501:SF191">
    <property type="entry name" value="VACUOLAR BASIC AMINO ACID TRANSPORTER 4"/>
    <property type="match status" value="1"/>
</dbReference>
<keyword evidence="2" id="KW-0813">Transport</keyword>
<dbReference type="Gene3D" id="1.20.1250.20">
    <property type="entry name" value="MFS general substrate transporter like domains"/>
    <property type="match status" value="1"/>
</dbReference>
<feature type="transmembrane region" description="Helical" evidence="6">
    <location>
        <begin position="22"/>
        <end position="42"/>
    </location>
</feature>
<feature type="transmembrane region" description="Helical" evidence="6">
    <location>
        <begin position="393"/>
        <end position="414"/>
    </location>
</feature>
<dbReference type="InterPro" id="IPR036259">
    <property type="entry name" value="MFS_trans_sf"/>
</dbReference>
<feature type="domain" description="Major facilitator superfamily (MFS) profile" evidence="7">
    <location>
        <begin position="23"/>
        <end position="596"/>
    </location>
</feature>
<evidence type="ECO:0000313" key="9">
    <source>
        <dbReference type="Proteomes" id="UP000027986"/>
    </source>
</evidence>
<feature type="transmembrane region" description="Helical" evidence="6">
    <location>
        <begin position="117"/>
        <end position="138"/>
    </location>
</feature>
<dbReference type="Gene3D" id="1.20.1720.10">
    <property type="entry name" value="Multidrug resistance protein D"/>
    <property type="match status" value="1"/>
</dbReference>
<reference evidence="8 9" key="1">
    <citation type="submission" date="2014-07" db="EMBL/GenBank/DDBJ databases">
        <title>Genome Sequencing of Dermacoccus nishinomiyaensis.</title>
        <authorList>
            <person name="Hong K.W."/>
            <person name="Chan K.G."/>
        </authorList>
    </citation>
    <scope>NUCLEOTIDE SEQUENCE [LARGE SCALE GENOMIC DNA]</scope>
    <source>
        <strain evidence="8 9">M25</strain>
    </source>
</reference>
<dbReference type="eggNOG" id="COG2814">
    <property type="taxonomic scope" value="Bacteria"/>
</dbReference>
<feature type="transmembrane region" description="Helical" evidence="6">
    <location>
        <begin position="180"/>
        <end position="199"/>
    </location>
</feature>
<dbReference type="InterPro" id="IPR020846">
    <property type="entry name" value="MFS_dom"/>
</dbReference>
<comment type="subcellular location">
    <subcellularLocation>
        <location evidence="1">Cell inner membrane</location>
        <topology evidence="1">Multi-pass membrane protein</topology>
    </subcellularLocation>
</comment>
<evidence type="ECO:0000256" key="3">
    <source>
        <dbReference type="ARBA" id="ARBA00022692"/>
    </source>
</evidence>
<dbReference type="EMBL" id="CP008889">
    <property type="protein sequence ID" value="AIF40120.1"/>
    <property type="molecule type" value="Genomic_DNA"/>
</dbReference>
<feature type="transmembrane region" description="Helical" evidence="6">
    <location>
        <begin position="150"/>
        <end position="174"/>
    </location>
</feature>
<dbReference type="SUPFAM" id="SSF103473">
    <property type="entry name" value="MFS general substrate transporter"/>
    <property type="match status" value="2"/>
</dbReference>
<feature type="transmembrane region" description="Helical" evidence="6">
    <location>
        <begin position="62"/>
        <end position="80"/>
    </location>
</feature>
<evidence type="ECO:0000256" key="5">
    <source>
        <dbReference type="ARBA" id="ARBA00023136"/>
    </source>
</evidence>
<dbReference type="HOGENOM" id="CLU_000960_2_5_11"/>
<gene>
    <name evidence="8" type="ORF">HX89_03160</name>
</gene>
<sequence length="604" mass="61777">MTLTAATAPDADVPAIATRSKALLATAALAVLLTAADTYVVVLALQDMMAGVGLGIDELQRATPIVSGFLLGYIAVLPLIGRLSDLVSRQRVLLWCLVLFGLGSVVTALAVDLPVIVGGRVIQGIGGGGLVPATLALVADLLPRGRRGMALGMVSAVQEVGSVLGPLLGAAILAVWSWRAIFWVNAAAAVVLAVMIGVLGRRTSAQVPEVGDGVEPVGGRGASTSEAGDGAHRVAAASSGPGRVARSVGWLGWLALLVGTLIVLLALWAPERLTSDVDYGLPFVPYDGYTSRMATPIALRGLGVLVLGIALTARTWWPRLRAVDLPGAVLLTGALACIVWAFAAADTSKEVLSPAGYVLLPVAAVLLVGYVIRHRTARRPLIERGVLAGRVPVALLVSFLVGTALVAIVVEIPVLARLTLTDSQTAAAFVLLRFLVAVPIGAFLGGFLLRRVGPALVAAPGLIMAGAAILAMSTWGRDTLGGVVISTLVLAVAGLGIGLAIAPVNDAALADSPDDAHGVTSALVVVGRMMGMVVGLALLTAIGLHQFSVEMQKAAHTSEQTVRDAGVVQVHTVFVGAGIAALVAAVLAFFFLGRRVIGSRRVES</sequence>
<evidence type="ECO:0000259" key="7">
    <source>
        <dbReference type="PROSITE" id="PS50850"/>
    </source>
</evidence>
<feature type="transmembrane region" description="Helical" evidence="6">
    <location>
        <begin position="248"/>
        <end position="269"/>
    </location>
</feature>
<dbReference type="InterPro" id="IPR011701">
    <property type="entry name" value="MFS"/>
</dbReference>
<keyword evidence="4 6" id="KW-1133">Transmembrane helix</keyword>
<feature type="transmembrane region" description="Helical" evidence="6">
    <location>
        <begin position="567"/>
        <end position="592"/>
    </location>
</feature>
<dbReference type="Proteomes" id="UP000027986">
    <property type="component" value="Chromosome"/>
</dbReference>
<evidence type="ECO:0000256" key="6">
    <source>
        <dbReference type="SAM" id="Phobius"/>
    </source>
</evidence>
<feature type="transmembrane region" description="Helical" evidence="6">
    <location>
        <begin position="426"/>
        <end position="449"/>
    </location>
</feature>
<dbReference type="PANTHER" id="PTHR23501">
    <property type="entry name" value="MAJOR FACILITATOR SUPERFAMILY"/>
    <property type="match status" value="1"/>
</dbReference>
<dbReference type="GeneID" id="41840214"/>
<evidence type="ECO:0000256" key="4">
    <source>
        <dbReference type="ARBA" id="ARBA00022989"/>
    </source>
</evidence>
<dbReference type="OrthoDB" id="3453194at2"/>
<dbReference type="AlphaFoldDB" id="A0A075JEK3"/>
<feature type="transmembrane region" description="Helical" evidence="6">
    <location>
        <begin position="289"/>
        <end position="313"/>
    </location>
</feature>
<evidence type="ECO:0000256" key="2">
    <source>
        <dbReference type="ARBA" id="ARBA00022448"/>
    </source>
</evidence>
<dbReference type="KEGG" id="dni:HX89_03160"/>
<dbReference type="Pfam" id="PF07690">
    <property type="entry name" value="MFS_1"/>
    <property type="match status" value="1"/>
</dbReference>
<dbReference type="PROSITE" id="PS50850">
    <property type="entry name" value="MFS"/>
    <property type="match status" value="1"/>
</dbReference>
<evidence type="ECO:0000313" key="8">
    <source>
        <dbReference type="EMBL" id="AIF40120.1"/>
    </source>
</evidence>
<protein>
    <submittedName>
        <fullName evidence="8">MFS transporter</fullName>
    </submittedName>
</protein>
<dbReference type="GO" id="GO:0005886">
    <property type="term" value="C:plasma membrane"/>
    <property type="evidence" value="ECO:0007669"/>
    <property type="project" value="UniProtKB-SubCell"/>
</dbReference>
<feature type="transmembrane region" description="Helical" evidence="6">
    <location>
        <begin position="351"/>
        <end position="372"/>
    </location>
</feature>
<feature type="transmembrane region" description="Helical" evidence="6">
    <location>
        <begin position="523"/>
        <end position="547"/>
    </location>
</feature>
<keyword evidence="9" id="KW-1185">Reference proteome</keyword>
<feature type="transmembrane region" description="Helical" evidence="6">
    <location>
        <begin position="92"/>
        <end position="111"/>
    </location>
</feature>
<name>A0A075JEK3_9MICO</name>
<keyword evidence="5 6" id="KW-0472">Membrane</keyword>
<evidence type="ECO:0000256" key="1">
    <source>
        <dbReference type="ARBA" id="ARBA00004429"/>
    </source>
</evidence>
<organism evidence="8 9">
    <name type="scientific">Dermacoccus nishinomiyaensis</name>
    <dbReference type="NCBI Taxonomy" id="1274"/>
    <lineage>
        <taxon>Bacteria</taxon>
        <taxon>Bacillati</taxon>
        <taxon>Actinomycetota</taxon>
        <taxon>Actinomycetes</taxon>
        <taxon>Micrococcales</taxon>
        <taxon>Dermacoccaceae</taxon>
        <taxon>Dermacoccus</taxon>
    </lineage>
</organism>
<feature type="transmembrane region" description="Helical" evidence="6">
    <location>
        <begin position="456"/>
        <end position="475"/>
    </location>
</feature>
<accession>A0A075JEK3</accession>